<keyword evidence="1" id="KW-0472">Membrane</keyword>
<comment type="caution">
    <text evidence="2">The sequence shown here is derived from an EMBL/GenBank/DDBJ whole genome shotgun (WGS) entry which is preliminary data.</text>
</comment>
<protein>
    <submittedName>
        <fullName evidence="2">Uncharacterized protein</fullName>
    </submittedName>
</protein>
<accession>A0A7J7J9N8</accession>
<name>A0A7J7J9N8_BUGNE</name>
<keyword evidence="3" id="KW-1185">Reference proteome</keyword>
<reference evidence="2" key="1">
    <citation type="submission" date="2020-06" db="EMBL/GenBank/DDBJ databases">
        <title>Draft genome of Bugula neritina, a colonial animal packing powerful symbionts and potential medicines.</title>
        <authorList>
            <person name="Rayko M."/>
        </authorList>
    </citation>
    <scope>NUCLEOTIDE SEQUENCE [LARGE SCALE GENOMIC DNA]</scope>
    <source>
        <strain evidence="2">Kwan_BN1</strain>
    </source>
</reference>
<proteinExistence type="predicted"/>
<evidence type="ECO:0000313" key="2">
    <source>
        <dbReference type="EMBL" id="KAF6022444.1"/>
    </source>
</evidence>
<keyword evidence="1" id="KW-1133">Transmembrane helix</keyword>
<dbReference type="EMBL" id="VXIV02002850">
    <property type="protein sequence ID" value="KAF6022444.1"/>
    <property type="molecule type" value="Genomic_DNA"/>
</dbReference>
<dbReference type="AlphaFoldDB" id="A0A7J7J9N8"/>
<evidence type="ECO:0000313" key="3">
    <source>
        <dbReference type="Proteomes" id="UP000593567"/>
    </source>
</evidence>
<dbReference type="Proteomes" id="UP000593567">
    <property type="component" value="Unassembled WGS sequence"/>
</dbReference>
<feature type="transmembrane region" description="Helical" evidence="1">
    <location>
        <begin position="25"/>
        <end position="48"/>
    </location>
</feature>
<gene>
    <name evidence="2" type="ORF">EB796_019249</name>
</gene>
<evidence type="ECO:0000256" key="1">
    <source>
        <dbReference type="SAM" id="Phobius"/>
    </source>
</evidence>
<sequence>MIATTITIQTTEEQVTSSPANKTPLYIGIGVTVGILAIAAVATVITCIKLKSKKKTGPMQVELASESLATDDVECPPVVYPAGVHSSTVTTSQ</sequence>
<organism evidence="2 3">
    <name type="scientific">Bugula neritina</name>
    <name type="common">Brown bryozoan</name>
    <name type="synonym">Sertularia neritina</name>
    <dbReference type="NCBI Taxonomy" id="10212"/>
    <lineage>
        <taxon>Eukaryota</taxon>
        <taxon>Metazoa</taxon>
        <taxon>Spiralia</taxon>
        <taxon>Lophotrochozoa</taxon>
        <taxon>Bryozoa</taxon>
        <taxon>Gymnolaemata</taxon>
        <taxon>Cheilostomatida</taxon>
        <taxon>Flustrina</taxon>
        <taxon>Buguloidea</taxon>
        <taxon>Bugulidae</taxon>
        <taxon>Bugula</taxon>
    </lineage>
</organism>
<keyword evidence="1" id="KW-0812">Transmembrane</keyword>